<name>A0ABY7WFI5_9SPHI</name>
<accession>A0ABY7WFI5</accession>
<organism evidence="1 2">
    <name type="scientific">Sphingobacterium oryzagri</name>
    <dbReference type="NCBI Taxonomy" id="3025669"/>
    <lineage>
        <taxon>Bacteria</taxon>
        <taxon>Pseudomonadati</taxon>
        <taxon>Bacteroidota</taxon>
        <taxon>Sphingobacteriia</taxon>
        <taxon>Sphingobacteriales</taxon>
        <taxon>Sphingobacteriaceae</taxon>
        <taxon>Sphingobacterium</taxon>
    </lineage>
</organism>
<dbReference type="RefSeq" id="WP_274265781.1">
    <property type="nucleotide sequence ID" value="NZ_CP117880.1"/>
</dbReference>
<reference evidence="1 2" key="1">
    <citation type="submission" date="2023-02" db="EMBL/GenBank/DDBJ databases">
        <title>Genome sequence of Sphingobacterium sp. KACC 22765.</title>
        <authorList>
            <person name="Kim S."/>
            <person name="Heo J."/>
            <person name="Kwon S.-W."/>
        </authorList>
    </citation>
    <scope>NUCLEOTIDE SEQUENCE [LARGE SCALE GENOMIC DNA]</scope>
    <source>
        <strain evidence="1 2">KACC 22765</strain>
    </source>
</reference>
<dbReference type="Proteomes" id="UP001221558">
    <property type="component" value="Chromosome"/>
</dbReference>
<keyword evidence="2" id="KW-1185">Reference proteome</keyword>
<sequence length="104" mass="11787">MKLLIGSEDSVVLQAALEEYLMNASDMFVHLGDILVTAKRSRPIFALSRYQSSRFVLIRKGDNMLECHFLGNDDQPINIPTVEILFSILLGHLFDNMTSFNLII</sequence>
<proteinExistence type="predicted"/>
<evidence type="ECO:0000313" key="1">
    <source>
        <dbReference type="EMBL" id="WDF67045.1"/>
    </source>
</evidence>
<gene>
    <name evidence="1" type="ORF">PQ465_12085</name>
</gene>
<evidence type="ECO:0000313" key="2">
    <source>
        <dbReference type="Proteomes" id="UP001221558"/>
    </source>
</evidence>
<protein>
    <submittedName>
        <fullName evidence="1">Uncharacterized protein</fullName>
    </submittedName>
</protein>
<dbReference type="EMBL" id="CP117880">
    <property type="protein sequence ID" value="WDF67045.1"/>
    <property type="molecule type" value="Genomic_DNA"/>
</dbReference>